<dbReference type="Proteomes" id="UP000756530">
    <property type="component" value="Unassembled WGS sequence"/>
</dbReference>
<dbReference type="Pfam" id="PF10531">
    <property type="entry name" value="SLBB"/>
    <property type="match status" value="1"/>
</dbReference>
<dbReference type="InterPro" id="IPR019554">
    <property type="entry name" value="Soluble_ligand-bd"/>
</dbReference>
<protein>
    <submittedName>
        <fullName evidence="5">Polysaccharide export protein</fullName>
    </submittedName>
</protein>
<dbReference type="InterPro" id="IPR049712">
    <property type="entry name" value="Poly_export"/>
</dbReference>
<accession>A0ABS6T4B0</accession>
<reference evidence="5 6" key="1">
    <citation type="submission" date="2021-05" db="EMBL/GenBank/DDBJ databases">
        <title>Culturable bacteria isolated from Daya Bay.</title>
        <authorList>
            <person name="Zheng W."/>
            <person name="Yu S."/>
            <person name="Huang Y."/>
        </authorList>
    </citation>
    <scope>NUCLEOTIDE SEQUENCE [LARGE SCALE GENOMIC DNA]</scope>
    <source>
        <strain evidence="5 6">DP4N28-5</strain>
    </source>
</reference>
<dbReference type="PANTHER" id="PTHR33619:SF3">
    <property type="entry name" value="POLYSACCHARIDE EXPORT PROTEIN GFCE-RELATED"/>
    <property type="match status" value="1"/>
</dbReference>
<feature type="signal peptide" evidence="2">
    <location>
        <begin position="1"/>
        <end position="24"/>
    </location>
</feature>
<dbReference type="RefSeq" id="WP_218393007.1">
    <property type="nucleotide sequence ID" value="NZ_JAHUZE010000003.1"/>
</dbReference>
<dbReference type="EMBL" id="JAHUZE010000003">
    <property type="protein sequence ID" value="MBV7379815.1"/>
    <property type="molecule type" value="Genomic_DNA"/>
</dbReference>
<evidence type="ECO:0000313" key="6">
    <source>
        <dbReference type="Proteomes" id="UP000756530"/>
    </source>
</evidence>
<proteinExistence type="predicted"/>
<evidence type="ECO:0000256" key="2">
    <source>
        <dbReference type="SAM" id="SignalP"/>
    </source>
</evidence>
<organism evidence="5 6">
    <name type="scientific">Maritimibacter dapengensis</name>
    <dbReference type="NCBI Taxonomy" id="2836868"/>
    <lineage>
        <taxon>Bacteria</taxon>
        <taxon>Pseudomonadati</taxon>
        <taxon>Pseudomonadota</taxon>
        <taxon>Alphaproteobacteria</taxon>
        <taxon>Rhodobacterales</taxon>
        <taxon>Roseobacteraceae</taxon>
        <taxon>Maritimibacter</taxon>
    </lineage>
</organism>
<comment type="caution">
    <text evidence="5">The sequence shown here is derived from an EMBL/GenBank/DDBJ whole genome shotgun (WGS) entry which is preliminary data.</text>
</comment>
<evidence type="ECO:0000313" key="5">
    <source>
        <dbReference type="EMBL" id="MBV7379815.1"/>
    </source>
</evidence>
<evidence type="ECO:0000259" key="3">
    <source>
        <dbReference type="Pfam" id="PF02563"/>
    </source>
</evidence>
<feature type="domain" description="Soluble ligand binding" evidence="4">
    <location>
        <begin position="120"/>
        <end position="166"/>
    </location>
</feature>
<dbReference type="InterPro" id="IPR003715">
    <property type="entry name" value="Poly_export_N"/>
</dbReference>
<keyword evidence="6" id="KW-1185">Reference proteome</keyword>
<feature type="chain" id="PRO_5046898476" evidence="2">
    <location>
        <begin position="25"/>
        <end position="202"/>
    </location>
</feature>
<evidence type="ECO:0000259" key="4">
    <source>
        <dbReference type="Pfam" id="PF10531"/>
    </source>
</evidence>
<sequence length="202" mass="21058">MIKVFTRTFAAILSVLLLSNAATAQNGYQIRTGDTLQIEVVEDNNLNRSALVLPGGTISFPFAGNVPVAGRTTGAVASDIADRLSSNFASTPTVFVSVGQLAERPAALAAGPFVPPTTDIYVTGEIANPGKLAGSQGITILQAIAQGGGLTRFAAGKRIQLRRGDKIYPYNYHANGGVNSISGSTMLAPGDVIVVPQRRLFE</sequence>
<feature type="domain" description="Polysaccharide export protein N-terminal" evidence="3">
    <location>
        <begin position="24"/>
        <end position="98"/>
    </location>
</feature>
<keyword evidence="1 2" id="KW-0732">Signal</keyword>
<dbReference type="Pfam" id="PF02563">
    <property type="entry name" value="Poly_export"/>
    <property type="match status" value="1"/>
</dbReference>
<gene>
    <name evidence="5" type="ORF">KJP28_12855</name>
</gene>
<name>A0ABS6T4B0_9RHOB</name>
<dbReference type="PANTHER" id="PTHR33619">
    <property type="entry name" value="POLYSACCHARIDE EXPORT PROTEIN GFCE-RELATED"/>
    <property type="match status" value="1"/>
</dbReference>
<evidence type="ECO:0000256" key="1">
    <source>
        <dbReference type="ARBA" id="ARBA00022729"/>
    </source>
</evidence>